<dbReference type="Pfam" id="PF14291">
    <property type="entry name" value="DUF4371"/>
    <property type="match status" value="1"/>
</dbReference>
<comment type="caution">
    <text evidence="2">The sequence shown here is derived from an EMBL/GenBank/DDBJ whole genome shotgun (WGS) entry which is preliminary data.</text>
</comment>
<dbReference type="Proteomes" id="UP000478052">
    <property type="component" value="Unassembled WGS sequence"/>
</dbReference>
<keyword evidence="3" id="KW-1185">Reference proteome</keyword>
<dbReference type="InterPro" id="IPR006580">
    <property type="entry name" value="Znf_TTF"/>
</dbReference>
<feature type="domain" description="TTF-type" evidence="1">
    <location>
        <begin position="178"/>
        <end position="274"/>
    </location>
</feature>
<organism evidence="2 3">
    <name type="scientific">Aphis craccivora</name>
    <name type="common">Cowpea aphid</name>
    <dbReference type="NCBI Taxonomy" id="307492"/>
    <lineage>
        <taxon>Eukaryota</taxon>
        <taxon>Metazoa</taxon>
        <taxon>Ecdysozoa</taxon>
        <taxon>Arthropoda</taxon>
        <taxon>Hexapoda</taxon>
        <taxon>Insecta</taxon>
        <taxon>Pterygota</taxon>
        <taxon>Neoptera</taxon>
        <taxon>Paraneoptera</taxon>
        <taxon>Hemiptera</taxon>
        <taxon>Sternorrhyncha</taxon>
        <taxon>Aphidomorpha</taxon>
        <taxon>Aphidoidea</taxon>
        <taxon>Aphididae</taxon>
        <taxon>Aphidini</taxon>
        <taxon>Aphis</taxon>
        <taxon>Aphis</taxon>
    </lineage>
</organism>
<dbReference type="PANTHER" id="PTHR45749">
    <property type="match status" value="1"/>
</dbReference>
<gene>
    <name evidence="2" type="ORF">FWK35_00034084</name>
</gene>
<evidence type="ECO:0000313" key="2">
    <source>
        <dbReference type="EMBL" id="KAF0713891.1"/>
    </source>
</evidence>
<dbReference type="SUPFAM" id="SSF53098">
    <property type="entry name" value="Ribonuclease H-like"/>
    <property type="match status" value="1"/>
</dbReference>
<dbReference type="EMBL" id="VUJU01010541">
    <property type="protein sequence ID" value="KAF0713891.1"/>
    <property type="molecule type" value="Genomic_DNA"/>
</dbReference>
<evidence type="ECO:0000259" key="1">
    <source>
        <dbReference type="SMART" id="SM00597"/>
    </source>
</evidence>
<reference evidence="2 3" key="1">
    <citation type="submission" date="2019-08" db="EMBL/GenBank/DDBJ databases">
        <title>Whole genome of Aphis craccivora.</title>
        <authorList>
            <person name="Voronova N.V."/>
            <person name="Shulinski R.S."/>
            <person name="Bandarenka Y.V."/>
            <person name="Zhorov D.G."/>
            <person name="Warner D."/>
        </authorList>
    </citation>
    <scope>NUCLEOTIDE SEQUENCE [LARGE SCALE GENOMIC DNA]</scope>
    <source>
        <strain evidence="2">180601</strain>
        <tissue evidence="2">Whole Body</tissue>
    </source>
</reference>
<name>A0A6G0W0X8_APHCR</name>
<dbReference type="OrthoDB" id="10051013at2759"/>
<dbReference type="SMART" id="SM00597">
    <property type="entry name" value="ZnF_TTF"/>
    <property type="match status" value="1"/>
</dbReference>
<sequence>FLCYTLFLTTIKDDKLIFLYFCYYFLNPILKRESEQDKLLSRAELITIHVEVFREDTTIETNHVITPINAPSIREIYQEYLVAHTSNKRMMNWVTRARTLSQQINLEFNALRMLMFNHHSDNSIPIDESYDVAWRYIGLFIGQFEQPTSQVNSSHRYNILKNTFNPDTTFKFPGSGKRNLKFQINWLSRWKWLAYSVSCDGAFCKYCMLFCPKEVNTQKLGQLVFEKFSNWHCAVEKFNAHQKTNYHITATLKAHEFLSVFENKQESIAVKLDSKLKLEIEKNRKMMRPIIETILLCGRQGIALRGHTDSAPIDLSSLFLSNNEGNFRVILKYVLMNSKDELKNCFENLPKNSTYISPDIQNEIINTINCLVIKKLVTKINQAKCFTILADETTDVGGIEQFSMCVRYFDKDTNKIREDFLQFVPVTDMSGKSLAQVLLECLGNLGINLNYLRGQGYDGASAMRGLFNGVQAIIKQSYPLALYIHCCSHSLNLAISDACDVKSIRNSVGIIQTVCSFFNTPKRQAVLQNSVEQIAPDSKKNKLKMLCPTRWVERHEAILVFLELFDSIIDSLETISTWIDRETSSKASSILFSLKQRETLLSIHILAKVFSLSMPLSRQLQKADIDLSISMELADNVMSAACPLRTNAAEEFKIIYGDVEKKM</sequence>
<accession>A0A6G0W0X8</accession>
<dbReference type="PANTHER" id="PTHR45749:SF21">
    <property type="entry name" value="DUF4371 DOMAIN-CONTAINING PROTEIN"/>
    <property type="match status" value="1"/>
</dbReference>
<dbReference type="AlphaFoldDB" id="A0A6G0W0X8"/>
<evidence type="ECO:0000313" key="3">
    <source>
        <dbReference type="Proteomes" id="UP000478052"/>
    </source>
</evidence>
<dbReference type="InterPro" id="IPR025398">
    <property type="entry name" value="DUF4371"/>
</dbReference>
<proteinExistence type="predicted"/>
<dbReference type="InterPro" id="IPR012337">
    <property type="entry name" value="RNaseH-like_sf"/>
</dbReference>
<feature type="non-terminal residue" evidence="2">
    <location>
        <position position="1"/>
    </location>
</feature>
<protein>
    <submittedName>
        <fullName evidence="2">Zinc finger MYM-type protein 1-like</fullName>
    </submittedName>
</protein>